<evidence type="ECO:0000256" key="1">
    <source>
        <dbReference type="SAM" id="MobiDB-lite"/>
    </source>
</evidence>
<dbReference type="OrthoDB" id="4337596at2"/>
<dbReference type="Proteomes" id="UP000247634">
    <property type="component" value="Chromosome"/>
</dbReference>
<dbReference type="KEGG" id="sact:DMT42_29760"/>
<dbReference type="RefSeq" id="WP_110632027.1">
    <property type="nucleotide sequence ID" value="NZ_CP029788.1"/>
</dbReference>
<dbReference type="AlphaFoldDB" id="A0A2U9P8E1"/>
<organism evidence="2 3">
    <name type="scientific">Streptomyces actuosus</name>
    <dbReference type="NCBI Taxonomy" id="1885"/>
    <lineage>
        <taxon>Bacteria</taxon>
        <taxon>Bacillati</taxon>
        <taxon>Actinomycetota</taxon>
        <taxon>Actinomycetes</taxon>
        <taxon>Kitasatosporales</taxon>
        <taxon>Streptomycetaceae</taxon>
        <taxon>Streptomyces</taxon>
    </lineage>
</organism>
<reference evidence="2 3" key="1">
    <citation type="submission" date="2018-06" db="EMBL/GenBank/DDBJ databases">
        <title>The complete genome sequence of a nosiheptide producer Streptomyces actuosus ATCC 25421: deducing the ability of producing a new class III lantibiotics.</title>
        <authorList>
            <person name="Liu W."/>
            <person name="Sun F."/>
            <person name="Hu Y."/>
        </authorList>
    </citation>
    <scope>NUCLEOTIDE SEQUENCE [LARGE SCALE GENOMIC DNA]</scope>
    <source>
        <strain evidence="2 3">ATCC 25421</strain>
    </source>
</reference>
<accession>A0A2U9P8E1</accession>
<sequence length="136" mass="13824">MFRGATARTVIGVLAAVLLALQIFAPTGTFTSAHTGRHAEAKALPGVIPQGAAPRDETATPHDCGPAGGTGGTGGPVGPRDRHRHADLSPQAPDRPMPVPDPTAAVPRPAVPAAAHSRPSRPSADRTPAALQVFRC</sequence>
<keyword evidence="3" id="KW-1185">Reference proteome</keyword>
<feature type="compositionally biased region" description="Low complexity" evidence="1">
    <location>
        <begin position="102"/>
        <end position="122"/>
    </location>
</feature>
<protein>
    <submittedName>
        <fullName evidence="2">Uncharacterized protein</fullName>
    </submittedName>
</protein>
<gene>
    <name evidence="2" type="ORF">DMT42_29760</name>
</gene>
<evidence type="ECO:0000313" key="3">
    <source>
        <dbReference type="Proteomes" id="UP000247634"/>
    </source>
</evidence>
<evidence type="ECO:0000313" key="2">
    <source>
        <dbReference type="EMBL" id="AWT46069.1"/>
    </source>
</evidence>
<dbReference type="EMBL" id="CP029788">
    <property type="protein sequence ID" value="AWT46069.1"/>
    <property type="molecule type" value="Genomic_DNA"/>
</dbReference>
<proteinExistence type="predicted"/>
<feature type="compositionally biased region" description="Gly residues" evidence="1">
    <location>
        <begin position="66"/>
        <end position="77"/>
    </location>
</feature>
<name>A0A2U9P8E1_STRAS</name>
<feature type="region of interest" description="Disordered" evidence="1">
    <location>
        <begin position="41"/>
        <end position="136"/>
    </location>
</feature>